<keyword evidence="8" id="KW-0406">Ion transport</keyword>
<sequence length="291" mass="33873">MDYEMDVFFIEHWTDPRLKHNESSFIIFSDKTQLDRLWTPDIYFANSKTAQLNFIMVPNMNVRVWPNGRIRLGTRCHGAIYRERVLGDGRPGFIGQRYSTYGFNCEQYSSRILFGDLLRICLLVKFSLQRSIQYSLLQTYFPTTFIVIISWISFWIDPASVPGRIGLALTTLLTLSTQAIAIQFQLPPVGYPKVMRLMKWCSVNYFGFEALWNFGSFDLTQIGEAQDVWFGICLTFLFASLVEFATVNMYMRWASQLMDFDENLQQSEKLNDPSILTPLMPQDFPKILSNR</sequence>
<dbReference type="Gene3D" id="1.20.58.390">
    <property type="entry name" value="Neurotransmitter-gated ion-channel transmembrane domain"/>
    <property type="match status" value="1"/>
</dbReference>
<dbReference type="InterPro" id="IPR038050">
    <property type="entry name" value="Neuro_actylchol_rec"/>
</dbReference>
<proteinExistence type="predicted"/>
<evidence type="ECO:0000256" key="7">
    <source>
        <dbReference type="ARBA" id="ARBA00022989"/>
    </source>
</evidence>
<dbReference type="Pfam" id="PF02931">
    <property type="entry name" value="Neur_chan_LBD"/>
    <property type="match status" value="1"/>
</dbReference>
<evidence type="ECO:0000259" key="13">
    <source>
        <dbReference type="Pfam" id="PF02932"/>
    </source>
</evidence>
<dbReference type="GO" id="GO:0005886">
    <property type="term" value="C:plasma membrane"/>
    <property type="evidence" value="ECO:0007669"/>
    <property type="project" value="UniProtKB-SubCell"/>
</dbReference>
<evidence type="ECO:0000256" key="10">
    <source>
        <dbReference type="ARBA" id="ARBA00023303"/>
    </source>
</evidence>
<keyword evidence="9 11" id="KW-0472">Membrane</keyword>
<feature type="transmembrane region" description="Helical" evidence="11">
    <location>
        <begin position="228"/>
        <end position="250"/>
    </location>
</feature>
<keyword evidence="7 11" id="KW-1133">Transmembrane helix</keyword>
<dbReference type="InterPro" id="IPR006028">
    <property type="entry name" value="GABAA/Glycine_rcpt"/>
</dbReference>
<dbReference type="SUPFAM" id="SSF63712">
    <property type="entry name" value="Nicotinic receptor ligand binding domain-like"/>
    <property type="match status" value="1"/>
</dbReference>
<evidence type="ECO:0000256" key="2">
    <source>
        <dbReference type="ARBA" id="ARBA00004236"/>
    </source>
</evidence>
<keyword evidence="4" id="KW-1003">Cell membrane</keyword>
<name>A0A915KIF0_ROMCU</name>
<reference evidence="15" key="1">
    <citation type="submission" date="2022-11" db="UniProtKB">
        <authorList>
            <consortium name="WormBaseParasite"/>
        </authorList>
    </citation>
    <scope>IDENTIFICATION</scope>
</reference>
<feature type="transmembrane region" description="Helical" evidence="11">
    <location>
        <begin position="162"/>
        <end position="182"/>
    </location>
</feature>
<evidence type="ECO:0000256" key="11">
    <source>
        <dbReference type="SAM" id="Phobius"/>
    </source>
</evidence>
<dbReference type="Gene3D" id="2.70.170.10">
    <property type="entry name" value="Neurotransmitter-gated ion-channel ligand-binding domain"/>
    <property type="match status" value="1"/>
</dbReference>
<keyword evidence="10" id="KW-0407">Ion channel</keyword>
<evidence type="ECO:0000256" key="4">
    <source>
        <dbReference type="ARBA" id="ARBA00022475"/>
    </source>
</evidence>
<dbReference type="PANTHER" id="PTHR18945">
    <property type="entry name" value="NEUROTRANSMITTER GATED ION CHANNEL"/>
    <property type="match status" value="1"/>
</dbReference>
<keyword evidence="6" id="KW-0732">Signal</keyword>
<evidence type="ECO:0000256" key="6">
    <source>
        <dbReference type="ARBA" id="ARBA00022729"/>
    </source>
</evidence>
<evidence type="ECO:0000256" key="1">
    <source>
        <dbReference type="ARBA" id="ARBA00004141"/>
    </source>
</evidence>
<dbReference type="Pfam" id="PF02932">
    <property type="entry name" value="Neur_chan_memb"/>
    <property type="match status" value="1"/>
</dbReference>
<dbReference type="Proteomes" id="UP000887565">
    <property type="component" value="Unplaced"/>
</dbReference>
<dbReference type="GO" id="GO:0004888">
    <property type="term" value="F:transmembrane signaling receptor activity"/>
    <property type="evidence" value="ECO:0007669"/>
    <property type="project" value="InterPro"/>
</dbReference>
<keyword evidence="14" id="KW-1185">Reference proteome</keyword>
<dbReference type="SUPFAM" id="SSF90112">
    <property type="entry name" value="Neurotransmitter-gated ion-channel transmembrane pore"/>
    <property type="match status" value="1"/>
</dbReference>
<dbReference type="InterPro" id="IPR036734">
    <property type="entry name" value="Neur_chan_lig-bd_sf"/>
</dbReference>
<feature type="domain" description="Neurotransmitter-gated ion-channel transmembrane" evidence="13">
    <location>
        <begin position="139"/>
        <end position="195"/>
    </location>
</feature>
<evidence type="ECO:0000256" key="3">
    <source>
        <dbReference type="ARBA" id="ARBA00022448"/>
    </source>
</evidence>
<organism evidence="14 15">
    <name type="scientific">Romanomermis culicivorax</name>
    <name type="common">Nematode worm</name>
    <dbReference type="NCBI Taxonomy" id="13658"/>
    <lineage>
        <taxon>Eukaryota</taxon>
        <taxon>Metazoa</taxon>
        <taxon>Ecdysozoa</taxon>
        <taxon>Nematoda</taxon>
        <taxon>Enoplea</taxon>
        <taxon>Dorylaimia</taxon>
        <taxon>Mermithida</taxon>
        <taxon>Mermithoidea</taxon>
        <taxon>Mermithidae</taxon>
        <taxon>Romanomermis</taxon>
    </lineage>
</organism>
<feature type="transmembrane region" description="Helical" evidence="11">
    <location>
        <begin position="134"/>
        <end position="156"/>
    </location>
</feature>
<evidence type="ECO:0000313" key="15">
    <source>
        <dbReference type="WBParaSite" id="nRc.2.0.1.t37776-RA"/>
    </source>
</evidence>
<evidence type="ECO:0000256" key="8">
    <source>
        <dbReference type="ARBA" id="ARBA00023065"/>
    </source>
</evidence>
<dbReference type="InterPro" id="IPR036719">
    <property type="entry name" value="Neuro-gated_channel_TM_sf"/>
</dbReference>
<evidence type="ECO:0000259" key="12">
    <source>
        <dbReference type="Pfam" id="PF02931"/>
    </source>
</evidence>
<feature type="domain" description="Neurotransmitter-gated ion-channel ligand-binding" evidence="12">
    <location>
        <begin position="1"/>
        <end position="75"/>
    </location>
</feature>
<comment type="subcellular location">
    <subcellularLocation>
        <location evidence="2">Cell membrane</location>
    </subcellularLocation>
    <subcellularLocation>
        <location evidence="1">Membrane</location>
        <topology evidence="1">Multi-pass membrane protein</topology>
    </subcellularLocation>
</comment>
<evidence type="ECO:0000313" key="14">
    <source>
        <dbReference type="Proteomes" id="UP000887565"/>
    </source>
</evidence>
<dbReference type="WBParaSite" id="nRc.2.0.1.t37776-RA">
    <property type="protein sequence ID" value="nRc.2.0.1.t37776-RA"/>
    <property type="gene ID" value="nRc.2.0.1.g37776"/>
</dbReference>
<evidence type="ECO:0000256" key="9">
    <source>
        <dbReference type="ARBA" id="ARBA00023136"/>
    </source>
</evidence>
<dbReference type="AlphaFoldDB" id="A0A915KIF0"/>
<dbReference type="InterPro" id="IPR006201">
    <property type="entry name" value="Neur_channel"/>
</dbReference>
<accession>A0A915KIF0</accession>
<dbReference type="GO" id="GO:0005230">
    <property type="term" value="F:extracellular ligand-gated monoatomic ion channel activity"/>
    <property type="evidence" value="ECO:0007669"/>
    <property type="project" value="InterPro"/>
</dbReference>
<protein>
    <submittedName>
        <fullName evidence="15">Neurotransmitter-gated ion-channel ligand-binding domain-containing protein</fullName>
    </submittedName>
</protein>
<evidence type="ECO:0000256" key="5">
    <source>
        <dbReference type="ARBA" id="ARBA00022692"/>
    </source>
</evidence>
<dbReference type="InterPro" id="IPR006202">
    <property type="entry name" value="Neur_chan_lig-bd"/>
</dbReference>
<dbReference type="PRINTS" id="PR00253">
    <property type="entry name" value="GABAARECEPTR"/>
</dbReference>
<keyword evidence="3" id="KW-0813">Transport</keyword>
<keyword evidence="5 11" id="KW-0812">Transmembrane</keyword>
<dbReference type="InterPro" id="IPR006029">
    <property type="entry name" value="Neurotrans-gated_channel_TM"/>
</dbReference>